<dbReference type="Gene3D" id="3.40.50.300">
    <property type="entry name" value="P-loop containing nucleotide triphosphate hydrolases"/>
    <property type="match status" value="2"/>
</dbReference>
<evidence type="ECO:0000256" key="5">
    <source>
        <dbReference type="ARBA" id="ARBA00022741"/>
    </source>
</evidence>
<feature type="transmembrane region" description="Helical" evidence="10">
    <location>
        <begin position="850"/>
        <end position="874"/>
    </location>
</feature>
<dbReference type="InterPro" id="IPR039421">
    <property type="entry name" value="Type_1_exporter"/>
</dbReference>
<feature type="region of interest" description="Disordered" evidence="9">
    <location>
        <begin position="692"/>
        <end position="719"/>
    </location>
</feature>
<keyword evidence="14" id="KW-1185">Reference proteome</keyword>
<reference evidence="13" key="1">
    <citation type="submission" date="2022-10" db="EMBL/GenBank/DDBJ databases">
        <title>Tapping the CABI collections for fungal endophytes: first genome assemblies for Collariella, Neodidymelliopsis, Ascochyta clinopodiicola, Didymella pomorum, Didymosphaeria variabile, Neocosmospora piperis and Neocucurbitaria cava.</title>
        <authorList>
            <person name="Hill R."/>
        </authorList>
    </citation>
    <scope>NUCLEOTIDE SEQUENCE</scope>
    <source>
        <strain evidence="13">IMI 356815</strain>
    </source>
</reference>
<evidence type="ECO:0000256" key="1">
    <source>
        <dbReference type="ARBA" id="ARBA00004141"/>
    </source>
</evidence>
<protein>
    <recommendedName>
        <fullName evidence="15">Leptomycin B resistance protein pmd1</fullName>
    </recommendedName>
</protein>
<dbReference type="InterPro" id="IPR036640">
    <property type="entry name" value="ABC1_TM_sf"/>
</dbReference>
<dbReference type="PROSITE" id="PS50929">
    <property type="entry name" value="ABC_TM1F"/>
    <property type="match status" value="2"/>
</dbReference>
<feature type="domain" description="ABC transporter" evidence="11">
    <location>
        <begin position="1077"/>
        <end position="1313"/>
    </location>
</feature>
<keyword evidence="7 10" id="KW-1133">Transmembrane helix</keyword>
<feature type="transmembrane region" description="Helical" evidence="10">
    <location>
        <begin position="999"/>
        <end position="1020"/>
    </location>
</feature>
<dbReference type="InterPro" id="IPR003439">
    <property type="entry name" value="ABC_transporter-like_ATP-bd"/>
</dbReference>
<dbReference type="GO" id="GO:0016887">
    <property type="term" value="F:ATP hydrolysis activity"/>
    <property type="evidence" value="ECO:0007669"/>
    <property type="project" value="InterPro"/>
</dbReference>
<keyword evidence="4 10" id="KW-0812">Transmembrane</keyword>
<proteinExistence type="inferred from homology"/>
<dbReference type="PANTHER" id="PTHR43394:SF18">
    <property type="entry name" value="ABC TRANSPORTER B FAMILY MEMBER 11-LIKE"/>
    <property type="match status" value="1"/>
</dbReference>
<dbReference type="CDD" id="cd18577">
    <property type="entry name" value="ABC_6TM_Pgp_ABCB1_D1_like"/>
    <property type="match status" value="1"/>
</dbReference>
<evidence type="ECO:0000256" key="2">
    <source>
        <dbReference type="ARBA" id="ARBA00007577"/>
    </source>
</evidence>
<dbReference type="CDD" id="cd03249">
    <property type="entry name" value="ABC_MTABC3_MDL1_MDL2"/>
    <property type="match status" value="1"/>
</dbReference>
<sequence length="1317" mass="142209">MEPIQALPGNPHATPLLGDTLANTDSESQSLLASIDDDNSSLSRNSQWGGHVDIASLHTVQGHPEARGIGLVRQKFIRQILGLNPFRTSYFSLYKPLTDFQSRSILFIGCLLSVACGVPIPLIGVILGKIINNFPPREDELKLRLVQLMGMAVIYFVVAWGSTVCWALVGERVSRKTREQLVERSLGMDLTYYDTVSPDITNTLTEKTQTIQLGTSEKVGVFLSSISYFIAAFTVGFTLNARLTAVMFVTVIPAMTIVVVCGTHFVSKFSKQASSFTDRATSVAESAFRGVQIVQAFGVTERLAEDHVNFLRKALRAGLRKSIIGAAMLGSVYFIAYAANALAFWYGDKLRNGSAEAGTIYAVVFLILDASFVVGAVGPFIQTFALAAAAGQAVFDVLDYPVTDIDVYSTKGKTVDKADFLKTITLRDVSFVYPARPTERVLQNVNLQIAPGKVTGLVGPSGSGKSTVAALLLRLYDPSAGSVLLGDDDLRDINIKSLRSQIALVTQSPTLFTGTILDNIKLGLPEDEDIPEDEVIARCRAAADEAYCDFLDHLPDGLDTQIGSGHHSQLSGGQKQRIALARALVGNPALLLLDEYTSAMDATSEAMVLENLRRSSATSGRTTVIIAHRLATVKDADRIVVMKDGGVVEEGRHDILTIANGLYAELIHAQKFDKKPTLSSASSFISDLGRRKEVTPAPKASRDNSVSRSPSAPDTEKEKSVLQLIQRSFALSRNEMPAIAIGLSASVLSGAMSIGEAFIFGNLVELLNSTSDVSALISRFCLLFFGLAVVSLLARATGGSAFGFVSENLVLRVRDVSFRTVLMQDIAWFSQPGHSHHALMAKLNMDSGHISGLSGVILGTFFSIATSVIGGMILAHIVAWRIAIVLLAAVPVMLLAGYFRLRILAKAQERHETAYNSAAALASEACSAIQTVAALGRERDFLNRYRAAIQKPYEESLRFNVLGSMILAFSLSVTYFVYALAYWWGSKQVRAGNYGQRDFFIVLPALLFSAQAAGQLFSLAPEITRARSAAQSVFALHDEKPTIIQPGKVSGSYQREAYSVPAIANGSSHNVRGEVEFRGVSLHYATRPDVAALNDVSFSIRPGEYVAFVGRSGAGKSSTVHLIERFFDPTAGSVHVDGEDIRNGDVQLHRARLGLVEQEPDLFPGSVKFNIGLGKVGPEPTEEAIIEVAKKCELHEFIMSLPEGYNTEVGAHGSKLSGGQRQRLAIARAVIRDPEILLLDEATSQLDANTEREIRKAIAAASKGRTTIMIAHRLASVQHADCIFVFEAGKIVEQGRHDELVSLGGIYAGMVAAQELD</sequence>
<evidence type="ECO:0008006" key="15">
    <source>
        <dbReference type="Google" id="ProtNLM"/>
    </source>
</evidence>
<evidence type="ECO:0000256" key="8">
    <source>
        <dbReference type="ARBA" id="ARBA00023136"/>
    </source>
</evidence>
<dbReference type="SUPFAM" id="SSF52540">
    <property type="entry name" value="P-loop containing nucleoside triphosphate hydrolases"/>
    <property type="match status" value="2"/>
</dbReference>
<dbReference type="InterPro" id="IPR017871">
    <property type="entry name" value="ABC_transporter-like_CS"/>
</dbReference>
<feature type="transmembrane region" description="Helical" evidence="10">
    <location>
        <begin position="105"/>
        <end position="128"/>
    </location>
</feature>
<feature type="transmembrane region" description="Helical" evidence="10">
    <location>
        <begin position="148"/>
        <end position="169"/>
    </location>
</feature>
<evidence type="ECO:0000259" key="12">
    <source>
        <dbReference type="PROSITE" id="PS50929"/>
    </source>
</evidence>
<dbReference type="GeneID" id="80911937"/>
<comment type="subcellular location">
    <subcellularLocation>
        <location evidence="1">Membrane</location>
        <topology evidence="1">Multi-pass membrane protein</topology>
    </subcellularLocation>
</comment>
<dbReference type="Pfam" id="PF00005">
    <property type="entry name" value="ABC_tran"/>
    <property type="match status" value="2"/>
</dbReference>
<dbReference type="GO" id="GO:0090374">
    <property type="term" value="P:oligopeptide export from mitochondrion"/>
    <property type="evidence" value="ECO:0007669"/>
    <property type="project" value="TreeGrafter"/>
</dbReference>
<feature type="transmembrane region" description="Helical" evidence="10">
    <location>
        <begin position="773"/>
        <end position="794"/>
    </location>
</feature>
<organism evidence="13 14">
    <name type="scientific">Didymosphaeria variabile</name>
    <dbReference type="NCBI Taxonomy" id="1932322"/>
    <lineage>
        <taxon>Eukaryota</taxon>
        <taxon>Fungi</taxon>
        <taxon>Dikarya</taxon>
        <taxon>Ascomycota</taxon>
        <taxon>Pezizomycotina</taxon>
        <taxon>Dothideomycetes</taxon>
        <taxon>Pleosporomycetidae</taxon>
        <taxon>Pleosporales</taxon>
        <taxon>Massarineae</taxon>
        <taxon>Didymosphaeriaceae</taxon>
        <taxon>Didymosphaeria</taxon>
    </lineage>
</organism>
<evidence type="ECO:0000256" key="9">
    <source>
        <dbReference type="SAM" id="MobiDB-lite"/>
    </source>
</evidence>
<keyword evidence="3" id="KW-0813">Transport</keyword>
<dbReference type="PROSITE" id="PS50893">
    <property type="entry name" value="ABC_TRANSPORTER_2"/>
    <property type="match status" value="2"/>
</dbReference>
<dbReference type="PANTHER" id="PTHR43394">
    <property type="entry name" value="ATP-DEPENDENT PERMEASE MDL1, MITOCHONDRIAL"/>
    <property type="match status" value="1"/>
</dbReference>
<dbReference type="Pfam" id="PF00664">
    <property type="entry name" value="ABC_membrane"/>
    <property type="match status" value="2"/>
</dbReference>
<dbReference type="PROSITE" id="PS00211">
    <property type="entry name" value="ABC_TRANSPORTER_1"/>
    <property type="match status" value="2"/>
</dbReference>
<dbReference type="OrthoDB" id="6500128at2759"/>
<feature type="transmembrane region" description="Helical" evidence="10">
    <location>
        <begin position="880"/>
        <end position="901"/>
    </location>
</feature>
<dbReference type="Gene3D" id="1.20.1560.10">
    <property type="entry name" value="ABC transporter type 1, transmembrane domain"/>
    <property type="match status" value="1"/>
</dbReference>
<evidence type="ECO:0000256" key="7">
    <source>
        <dbReference type="ARBA" id="ARBA00022989"/>
    </source>
</evidence>
<evidence type="ECO:0000313" key="13">
    <source>
        <dbReference type="EMBL" id="KAJ4349789.1"/>
    </source>
</evidence>
<evidence type="ECO:0000259" key="11">
    <source>
        <dbReference type="PROSITE" id="PS50893"/>
    </source>
</evidence>
<feature type="transmembrane region" description="Helical" evidence="10">
    <location>
        <begin position="322"/>
        <end position="346"/>
    </location>
</feature>
<dbReference type="FunFam" id="3.40.50.300:FF:000967">
    <property type="entry name" value="ABC multidrug transporter mdr4"/>
    <property type="match status" value="2"/>
</dbReference>
<feature type="compositionally biased region" description="Polar residues" evidence="9">
    <location>
        <begin position="703"/>
        <end position="712"/>
    </location>
</feature>
<feature type="transmembrane region" description="Helical" evidence="10">
    <location>
        <begin position="959"/>
        <end position="984"/>
    </location>
</feature>
<feature type="domain" description="ABC transmembrane type-1" evidence="12">
    <location>
        <begin position="740"/>
        <end position="1025"/>
    </location>
</feature>
<keyword evidence="5" id="KW-0547">Nucleotide-binding</keyword>
<evidence type="ECO:0000256" key="6">
    <source>
        <dbReference type="ARBA" id="ARBA00022840"/>
    </source>
</evidence>
<comment type="similarity">
    <text evidence="2">Belongs to the ABC transporter superfamily. ABCB family. Multidrug resistance exporter (TC 3.A.1.201) subfamily.</text>
</comment>
<dbReference type="GO" id="GO:0005743">
    <property type="term" value="C:mitochondrial inner membrane"/>
    <property type="evidence" value="ECO:0007669"/>
    <property type="project" value="TreeGrafter"/>
</dbReference>
<feature type="transmembrane region" description="Helical" evidence="10">
    <location>
        <begin position="358"/>
        <end position="381"/>
    </location>
</feature>
<gene>
    <name evidence="13" type="ORF">N0V89_008407</name>
</gene>
<accession>A0A9W9C8I8</accession>
<feature type="transmembrane region" description="Helical" evidence="10">
    <location>
        <begin position="738"/>
        <end position="761"/>
    </location>
</feature>
<dbReference type="InterPro" id="IPR011527">
    <property type="entry name" value="ABC1_TM_dom"/>
</dbReference>
<dbReference type="GO" id="GO:0015421">
    <property type="term" value="F:ABC-type oligopeptide transporter activity"/>
    <property type="evidence" value="ECO:0007669"/>
    <property type="project" value="TreeGrafter"/>
</dbReference>
<evidence type="ECO:0000256" key="4">
    <source>
        <dbReference type="ARBA" id="ARBA00022692"/>
    </source>
</evidence>
<evidence type="ECO:0000313" key="14">
    <source>
        <dbReference type="Proteomes" id="UP001140513"/>
    </source>
</evidence>
<dbReference type="GO" id="GO:0005524">
    <property type="term" value="F:ATP binding"/>
    <property type="evidence" value="ECO:0007669"/>
    <property type="project" value="UniProtKB-KW"/>
</dbReference>
<dbReference type="RefSeq" id="XP_056068719.1">
    <property type="nucleotide sequence ID" value="XM_056217163.1"/>
</dbReference>
<dbReference type="CDD" id="cd18578">
    <property type="entry name" value="ABC_6TM_Pgp_ABCB1_D2_like"/>
    <property type="match status" value="1"/>
</dbReference>
<dbReference type="Proteomes" id="UP001140513">
    <property type="component" value="Unassembled WGS sequence"/>
</dbReference>
<keyword evidence="8 10" id="KW-0472">Membrane</keyword>
<feature type="domain" description="ABC transmembrane type-1" evidence="12">
    <location>
        <begin position="107"/>
        <end position="386"/>
    </location>
</feature>
<evidence type="ECO:0000256" key="3">
    <source>
        <dbReference type="ARBA" id="ARBA00022448"/>
    </source>
</evidence>
<feature type="domain" description="ABC transporter" evidence="11">
    <location>
        <begin position="424"/>
        <end position="669"/>
    </location>
</feature>
<dbReference type="SMART" id="SM00382">
    <property type="entry name" value="AAA"/>
    <property type="match status" value="2"/>
</dbReference>
<dbReference type="InterPro" id="IPR027417">
    <property type="entry name" value="P-loop_NTPase"/>
</dbReference>
<name>A0A9W9C8I8_9PLEO</name>
<evidence type="ECO:0000256" key="10">
    <source>
        <dbReference type="SAM" id="Phobius"/>
    </source>
</evidence>
<dbReference type="EMBL" id="JAPEUX010000006">
    <property type="protein sequence ID" value="KAJ4349789.1"/>
    <property type="molecule type" value="Genomic_DNA"/>
</dbReference>
<dbReference type="InterPro" id="IPR003593">
    <property type="entry name" value="AAA+_ATPase"/>
</dbReference>
<feature type="transmembrane region" description="Helical" evidence="10">
    <location>
        <begin position="245"/>
        <end position="266"/>
    </location>
</feature>
<dbReference type="SUPFAM" id="SSF90123">
    <property type="entry name" value="ABC transporter transmembrane region"/>
    <property type="match status" value="2"/>
</dbReference>
<keyword evidence="6" id="KW-0067">ATP-binding</keyword>
<comment type="caution">
    <text evidence="13">The sequence shown here is derived from an EMBL/GenBank/DDBJ whole genome shotgun (WGS) entry which is preliminary data.</text>
</comment>
<feature type="transmembrane region" description="Helical" evidence="10">
    <location>
        <begin position="219"/>
        <end position="239"/>
    </location>
</feature>